<protein>
    <recommendedName>
        <fullName evidence="6">Cytochrome c oxidase assembly protein PET191</fullName>
    </recommendedName>
</protein>
<sequence length="123" mass="13878">MPQSCKDIRAALAFCLQNSDCIMVERNKPGDCLRPPLKYTLPTQCQQLQKGYAECKKGQIDMRKRFRGNRPISLPGQLETGSFGKGRAEDDKVGTIEEKGYMLYAGRPHKPQESKGEEDGEQR</sequence>
<gene>
    <name evidence="4" type="ORF">EI97DRAFT_371459</name>
</gene>
<dbReference type="Pfam" id="PF10203">
    <property type="entry name" value="Pet191_N"/>
    <property type="match status" value="1"/>
</dbReference>
<evidence type="ECO:0000313" key="4">
    <source>
        <dbReference type="EMBL" id="KAF2279795.1"/>
    </source>
</evidence>
<dbReference type="GeneID" id="54548464"/>
<dbReference type="PANTHER" id="PTHR28627:SF1">
    <property type="entry name" value="CYTOCHROME C OXIDASE ASSEMBLY FACTOR 5"/>
    <property type="match status" value="1"/>
</dbReference>
<keyword evidence="5" id="KW-1185">Reference proteome</keyword>
<feature type="compositionally biased region" description="Basic and acidic residues" evidence="3">
    <location>
        <begin position="110"/>
        <end position="123"/>
    </location>
</feature>
<evidence type="ECO:0008006" key="6">
    <source>
        <dbReference type="Google" id="ProtNLM"/>
    </source>
</evidence>
<dbReference type="OrthoDB" id="282149at2759"/>
<evidence type="ECO:0000313" key="5">
    <source>
        <dbReference type="Proteomes" id="UP000800097"/>
    </source>
</evidence>
<reference evidence="4" key="1">
    <citation type="journal article" date="2020" name="Stud. Mycol.">
        <title>101 Dothideomycetes genomes: a test case for predicting lifestyles and emergence of pathogens.</title>
        <authorList>
            <person name="Haridas S."/>
            <person name="Albert R."/>
            <person name="Binder M."/>
            <person name="Bloem J."/>
            <person name="Labutti K."/>
            <person name="Salamov A."/>
            <person name="Andreopoulos B."/>
            <person name="Baker S."/>
            <person name="Barry K."/>
            <person name="Bills G."/>
            <person name="Bluhm B."/>
            <person name="Cannon C."/>
            <person name="Castanera R."/>
            <person name="Culley D."/>
            <person name="Daum C."/>
            <person name="Ezra D."/>
            <person name="Gonzalez J."/>
            <person name="Henrissat B."/>
            <person name="Kuo A."/>
            <person name="Liang C."/>
            <person name="Lipzen A."/>
            <person name="Lutzoni F."/>
            <person name="Magnuson J."/>
            <person name="Mondo S."/>
            <person name="Nolan M."/>
            <person name="Ohm R."/>
            <person name="Pangilinan J."/>
            <person name="Park H.-J."/>
            <person name="Ramirez L."/>
            <person name="Alfaro M."/>
            <person name="Sun H."/>
            <person name="Tritt A."/>
            <person name="Yoshinaga Y."/>
            <person name="Zwiers L.-H."/>
            <person name="Turgeon B."/>
            <person name="Goodwin S."/>
            <person name="Spatafora J."/>
            <person name="Crous P."/>
            <person name="Grigoriev I."/>
        </authorList>
    </citation>
    <scope>NUCLEOTIDE SEQUENCE</scope>
    <source>
        <strain evidence="4">CBS 379.55</strain>
    </source>
</reference>
<dbReference type="AlphaFoldDB" id="A0A6A6JU73"/>
<comment type="similarity">
    <text evidence="1">Belongs to the PET191 family.</text>
</comment>
<evidence type="ECO:0000256" key="2">
    <source>
        <dbReference type="ARBA" id="ARBA00023157"/>
    </source>
</evidence>
<organism evidence="4 5">
    <name type="scientific">Westerdykella ornata</name>
    <dbReference type="NCBI Taxonomy" id="318751"/>
    <lineage>
        <taxon>Eukaryota</taxon>
        <taxon>Fungi</taxon>
        <taxon>Dikarya</taxon>
        <taxon>Ascomycota</taxon>
        <taxon>Pezizomycotina</taxon>
        <taxon>Dothideomycetes</taxon>
        <taxon>Pleosporomycetidae</taxon>
        <taxon>Pleosporales</taxon>
        <taxon>Sporormiaceae</taxon>
        <taxon>Westerdykella</taxon>
    </lineage>
</organism>
<evidence type="ECO:0000256" key="1">
    <source>
        <dbReference type="ARBA" id="ARBA00007785"/>
    </source>
</evidence>
<feature type="region of interest" description="Disordered" evidence="3">
    <location>
        <begin position="69"/>
        <end position="123"/>
    </location>
</feature>
<dbReference type="PANTHER" id="PTHR28627">
    <property type="entry name" value="CYTOCHROME C OXIDASE ASSEMBLY FACTOR 5"/>
    <property type="match status" value="1"/>
</dbReference>
<dbReference type="GO" id="GO:0005739">
    <property type="term" value="C:mitochondrion"/>
    <property type="evidence" value="ECO:0007669"/>
    <property type="project" value="TreeGrafter"/>
</dbReference>
<feature type="compositionally biased region" description="Basic and acidic residues" evidence="3">
    <location>
        <begin position="86"/>
        <end position="100"/>
    </location>
</feature>
<dbReference type="EMBL" id="ML986486">
    <property type="protein sequence ID" value="KAF2279795.1"/>
    <property type="molecule type" value="Genomic_DNA"/>
</dbReference>
<proteinExistence type="inferred from homology"/>
<keyword evidence="2" id="KW-1015">Disulfide bond</keyword>
<name>A0A6A6JU73_WESOR</name>
<evidence type="ECO:0000256" key="3">
    <source>
        <dbReference type="SAM" id="MobiDB-lite"/>
    </source>
</evidence>
<accession>A0A6A6JU73</accession>
<dbReference type="InterPro" id="IPR018793">
    <property type="entry name" value="Cyt_c_oxidase_assmbl_Pet191"/>
</dbReference>
<dbReference type="GO" id="GO:0033617">
    <property type="term" value="P:mitochondrial respiratory chain complex IV assembly"/>
    <property type="evidence" value="ECO:0007669"/>
    <property type="project" value="TreeGrafter"/>
</dbReference>
<dbReference type="Proteomes" id="UP000800097">
    <property type="component" value="Unassembled WGS sequence"/>
</dbReference>
<dbReference type="RefSeq" id="XP_033657334.1">
    <property type="nucleotide sequence ID" value="XM_033795289.1"/>
</dbReference>